<dbReference type="GO" id="GO:0006890">
    <property type="term" value="P:retrograde vesicle-mediated transport, Golgi to endoplasmic reticulum"/>
    <property type="evidence" value="ECO:0007669"/>
    <property type="project" value="InterPro"/>
</dbReference>
<keyword evidence="2" id="KW-0813">Transport</keyword>
<dbReference type="InterPro" id="IPR056173">
    <property type="entry name" value="Sec20_C"/>
</dbReference>
<gene>
    <name evidence="12" type="ORF">PGAL8A_00513100</name>
</gene>
<feature type="transmembrane region" description="Helical" evidence="10">
    <location>
        <begin position="210"/>
        <end position="227"/>
    </location>
</feature>
<comment type="subcellular location">
    <subcellularLocation>
        <location evidence="1">Endoplasmic reticulum membrane</location>
        <topology evidence="1">Single-pass type IV membrane protein</topology>
    </subcellularLocation>
</comment>
<dbReference type="GO" id="GO:0031201">
    <property type="term" value="C:SNARE complex"/>
    <property type="evidence" value="ECO:0007669"/>
    <property type="project" value="TreeGrafter"/>
</dbReference>
<dbReference type="PANTHER" id="PTHR12825:SF0">
    <property type="entry name" value="VESICLE TRANSPORT PROTEIN SEC20"/>
    <property type="match status" value="1"/>
</dbReference>
<dbReference type="AlphaFoldDB" id="A0A1J1H2J4"/>
<dbReference type="OrthoDB" id="365988at2759"/>
<accession>A0A1J1H2J4</accession>
<dbReference type="VEuPathDB" id="PlasmoDB:PGAL8A_00513100"/>
<evidence type="ECO:0000256" key="6">
    <source>
        <dbReference type="ARBA" id="ARBA00022989"/>
    </source>
</evidence>
<evidence type="ECO:0000256" key="9">
    <source>
        <dbReference type="ARBA" id="ARBA00037934"/>
    </source>
</evidence>
<dbReference type="GO" id="GO:0005484">
    <property type="term" value="F:SNAP receptor activity"/>
    <property type="evidence" value="ECO:0007669"/>
    <property type="project" value="InterPro"/>
</dbReference>
<dbReference type="PANTHER" id="PTHR12825">
    <property type="entry name" value="BNIP1-RELATED"/>
    <property type="match status" value="1"/>
</dbReference>
<organism evidence="12 13">
    <name type="scientific">Plasmodium gallinaceum</name>
    <dbReference type="NCBI Taxonomy" id="5849"/>
    <lineage>
        <taxon>Eukaryota</taxon>
        <taxon>Sar</taxon>
        <taxon>Alveolata</taxon>
        <taxon>Apicomplexa</taxon>
        <taxon>Aconoidasida</taxon>
        <taxon>Haemosporida</taxon>
        <taxon>Plasmodiidae</taxon>
        <taxon>Plasmodium</taxon>
        <taxon>Plasmodium (Haemamoeba)</taxon>
    </lineage>
</organism>
<proteinExistence type="inferred from homology"/>
<feature type="transmembrane region" description="Helical" evidence="10">
    <location>
        <begin position="233"/>
        <end position="258"/>
    </location>
</feature>
<dbReference type="RefSeq" id="XP_028530359.1">
    <property type="nucleotide sequence ID" value="XM_028673958.1"/>
</dbReference>
<keyword evidence="4" id="KW-0256">Endoplasmic reticulum</keyword>
<comment type="caution">
    <text evidence="12">The sequence shown here is derived from an EMBL/GenBank/DDBJ whole genome shotgun (WGS) entry which is preliminary data.</text>
</comment>
<evidence type="ECO:0000256" key="8">
    <source>
        <dbReference type="ARBA" id="ARBA00023136"/>
    </source>
</evidence>
<evidence type="ECO:0000256" key="7">
    <source>
        <dbReference type="ARBA" id="ARBA00023054"/>
    </source>
</evidence>
<evidence type="ECO:0000256" key="1">
    <source>
        <dbReference type="ARBA" id="ARBA00004163"/>
    </source>
</evidence>
<comment type="similarity">
    <text evidence="9">Belongs to the SEC20 family.</text>
</comment>
<evidence type="ECO:0000313" key="13">
    <source>
        <dbReference type="Proteomes" id="UP000220797"/>
    </source>
</evidence>
<dbReference type="Pfam" id="PF03908">
    <property type="entry name" value="Sec20"/>
    <property type="match status" value="1"/>
</dbReference>
<dbReference type="GO" id="GO:0005789">
    <property type="term" value="C:endoplasmic reticulum membrane"/>
    <property type="evidence" value="ECO:0007669"/>
    <property type="project" value="UniProtKB-SubCell"/>
</dbReference>
<keyword evidence="8 10" id="KW-0472">Membrane</keyword>
<evidence type="ECO:0000256" key="4">
    <source>
        <dbReference type="ARBA" id="ARBA00022824"/>
    </source>
</evidence>
<keyword evidence="7" id="KW-0175">Coiled coil</keyword>
<keyword evidence="3 10" id="KW-0812">Transmembrane</keyword>
<sequence length="289" mass="34623">MNENIVSNFVKKNKNVDNFNKINTLINQMKLVDDNLKNLFLSEEGLNDHDSFLLFRSKVSRRIIDYSNTISQFNKIICLENIEKNVKEEYEYHLKNIENYKKKLSLWWNTWEKDYHRLCMKLFLKKKISNNYIENNEEKNKDMYNINLKDTRKMMIDEVNRMKNVKSELLDSSQKLKKQDEIFNSFEMKLKSSAQLIFSLKKKAENDTRYVWYSFFFFLSVCIYIILRRLGFIRAIIAIIKFIISILFYIGGTSFKLYTFIKKITSKNQIESEDLLINIGNDSITTNEL</sequence>
<dbReference type="Proteomes" id="UP000220797">
    <property type="component" value="Unassembled WGS sequence"/>
</dbReference>
<evidence type="ECO:0000256" key="3">
    <source>
        <dbReference type="ARBA" id="ARBA00022692"/>
    </source>
</evidence>
<keyword evidence="6 10" id="KW-1133">Transmembrane helix</keyword>
<protein>
    <submittedName>
        <fullName evidence="12">Protein transport protein SEC20, putative</fullName>
    </submittedName>
</protein>
<evidence type="ECO:0000256" key="5">
    <source>
        <dbReference type="ARBA" id="ARBA00022892"/>
    </source>
</evidence>
<keyword evidence="5" id="KW-0931">ER-Golgi transport</keyword>
<keyword evidence="13" id="KW-1185">Reference proteome</keyword>
<dbReference type="EMBL" id="CVMV01000110">
    <property type="protein sequence ID" value="CRG97558.1"/>
    <property type="molecule type" value="Genomic_DNA"/>
</dbReference>
<evidence type="ECO:0000256" key="10">
    <source>
        <dbReference type="SAM" id="Phobius"/>
    </source>
</evidence>
<dbReference type="OMA" id="NDTRYVW"/>
<feature type="domain" description="Sec20 C-terminal" evidence="11">
    <location>
        <begin position="147"/>
        <end position="230"/>
    </location>
</feature>
<name>A0A1J1H2J4_PLAGA</name>
<reference evidence="12" key="1">
    <citation type="submission" date="2015-04" db="EMBL/GenBank/DDBJ databases">
        <authorList>
            <consortium name="Pathogen Informatics"/>
        </authorList>
    </citation>
    <scope>NUCLEOTIDE SEQUENCE [LARGE SCALE GENOMIC DNA]</scope>
    <source>
        <strain evidence="12">8A</strain>
    </source>
</reference>
<evidence type="ECO:0000313" key="12">
    <source>
        <dbReference type="EMBL" id="CRG97558.1"/>
    </source>
</evidence>
<dbReference type="InterPro" id="IPR005606">
    <property type="entry name" value="Sec20"/>
</dbReference>
<dbReference type="GeneID" id="39733664"/>
<evidence type="ECO:0000259" key="11">
    <source>
        <dbReference type="Pfam" id="PF03908"/>
    </source>
</evidence>
<evidence type="ECO:0000256" key="2">
    <source>
        <dbReference type="ARBA" id="ARBA00022448"/>
    </source>
</evidence>